<keyword evidence="10" id="KW-1185">Reference proteome</keyword>
<dbReference type="SUPFAM" id="SSF55831">
    <property type="entry name" value="Thymidylate synthase/dCMP hydroxymethylase"/>
    <property type="match status" value="1"/>
</dbReference>
<evidence type="ECO:0000256" key="2">
    <source>
        <dbReference type="ARBA" id="ARBA00011947"/>
    </source>
</evidence>
<dbReference type="Pfam" id="PF00303">
    <property type="entry name" value="Thymidylat_synt"/>
    <property type="match status" value="1"/>
</dbReference>
<gene>
    <name evidence="9" type="ORF">PPACK8108_LOCUS18716</name>
</gene>
<dbReference type="InterPro" id="IPR000398">
    <property type="entry name" value="Thymidylate_synthase"/>
</dbReference>
<evidence type="ECO:0000256" key="1">
    <source>
        <dbReference type="ARBA" id="ARBA00004992"/>
    </source>
</evidence>
<dbReference type="GO" id="GO:0006231">
    <property type="term" value="P:dTMP biosynthetic process"/>
    <property type="evidence" value="ECO:0007669"/>
    <property type="project" value="InterPro"/>
</dbReference>
<sequence length="301" mass="34848">MSSGQTRPDRTGTGVRSVFAPPQLRFDLSDSKLPILTTKKVFTKSIIHELLWFIKGSTDSNELSCLGVKIWNQNGSRDFLDRLGFEKRQEGDLGPIYGFQWRHFGADYVDFRTDYTGKGVDQLQNCIEKIISNPTDRRIILTAWNPKDLKLMALPPCHMFCQFYVTLPDESNPKPRLSAILYQRSADIGLGLPFNITSYALLVHMIAQITDCQASELIIQLGDAHIYNDHIQQLELQIERELCYEFPRLRLNPNVKDIDGFRFDDFEILNYQSHPKIGNLLSLSNHFFKKKIWLLICFFFY</sequence>
<evidence type="ECO:0000313" key="9">
    <source>
        <dbReference type="EMBL" id="CAH7684511.1"/>
    </source>
</evidence>
<feature type="domain" description="Thymidylate synthase/dCMP hydroxymethylase" evidence="8">
    <location>
        <begin position="2"/>
        <end position="278"/>
    </location>
</feature>
<comment type="pathway">
    <text evidence="1">Pyrimidine metabolism; dTTP biosynthesis.</text>
</comment>
<comment type="catalytic activity">
    <reaction evidence="6">
        <text>dUMP + (6R)-5,10-methylene-5,6,7,8-tetrahydrofolate = 7,8-dihydrofolate + dTMP</text>
        <dbReference type="Rhea" id="RHEA:12104"/>
        <dbReference type="ChEBI" id="CHEBI:15636"/>
        <dbReference type="ChEBI" id="CHEBI:57451"/>
        <dbReference type="ChEBI" id="CHEBI:63528"/>
        <dbReference type="ChEBI" id="CHEBI:246422"/>
        <dbReference type="EC" id="2.1.1.45"/>
    </reaction>
</comment>
<dbReference type="InterPro" id="IPR036926">
    <property type="entry name" value="Thymidate_synth/dCMP_Mease_sf"/>
</dbReference>
<keyword evidence="3" id="KW-0489">Methyltransferase</keyword>
<evidence type="ECO:0000256" key="7">
    <source>
        <dbReference type="PROSITE-ProRule" id="PRU10016"/>
    </source>
</evidence>
<comment type="caution">
    <text evidence="9">The sequence shown here is derived from an EMBL/GenBank/DDBJ whole genome shotgun (WGS) entry which is preliminary data.</text>
</comment>
<dbReference type="PANTHER" id="PTHR11548:SF2">
    <property type="entry name" value="THYMIDYLATE SYNTHASE"/>
    <property type="match status" value="1"/>
</dbReference>
<accession>A0AAV0BCJ3</accession>
<dbReference type="PANTHER" id="PTHR11548">
    <property type="entry name" value="THYMIDYLATE SYNTHASE 1"/>
    <property type="match status" value="1"/>
</dbReference>
<dbReference type="GO" id="GO:0032259">
    <property type="term" value="P:methylation"/>
    <property type="evidence" value="ECO:0007669"/>
    <property type="project" value="UniProtKB-KW"/>
</dbReference>
<evidence type="ECO:0000256" key="4">
    <source>
        <dbReference type="ARBA" id="ARBA00022679"/>
    </source>
</evidence>
<dbReference type="Gene3D" id="3.30.572.10">
    <property type="entry name" value="Thymidylate synthase/dCMP hydroxymethylase domain"/>
    <property type="match status" value="1"/>
</dbReference>
<evidence type="ECO:0000259" key="8">
    <source>
        <dbReference type="Pfam" id="PF00303"/>
    </source>
</evidence>
<dbReference type="NCBIfam" id="TIGR03284">
    <property type="entry name" value="thym_sym"/>
    <property type="match status" value="1"/>
</dbReference>
<name>A0AAV0BCJ3_PHAPC</name>
<dbReference type="AlphaFoldDB" id="A0AAV0BCJ3"/>
<dbReference type="FunFam" id="3.30.572.10:FF:000013">
    <property type="entry name" value="Thymidylate synthase"/>
    <property type="match status" value="1"/>
</dbReference>
<keyword evidence="5" id="KW-0545">Nucleotide biosynthesis</keyword>
<keyword evidence="4" id="KW-0808">Transferase</keyword>
<evidence type="ECO:0000313" key="10">
    <source>
        <dbReference type="Proteomes" id="UP001153365"/>
    </source>
</evidence>
<evidence type="ECO:0000256" key="6">
    <source>
        <dbReference type="ARBA" id="ARBA00047344"/>
    </source>
</evidence>
<dbReference type="Proteomes" id="UP001153365">
    <property type="component" value="Unassembled WGS sequence"/>
</dbReference>
<feature type="active site" evidence="7">
    <location>
        <position position="157"/>
    </location>
</feature>
<proteinExistence type="inferred from homology"/>
<dbReference type="GO" id="GO:0004799">
    <property type="term" value="F:thymidylate synthase activity"/>
    <property type="evidence" value="ECO:0007669"/>
    <property type="project" value="UniProtKB-EC"/>
</dbReference>
<dbReference type="InterPro" id="IPR023451">
    <property type="entry name" value="Thymidate_synth/dCMP_Mease_dom"/>
</dbReference>
<evidence type="ECO:0000256" key="5">
    <source>
        <dbReference type="ARBA" id="ARBA00022727"/>
    </source>
</evidence>
<dbReference type="HAMAP" id="MF_00008">
    <property type="entry name" value="Thymidy_synth_bact"/>
    <property type="match status" value="1"/>
</dbReference>
<dbReference type="EMBL" id="CALTRL010005452">
    <property type="protein sequence ID" value="CAH7684511.1"/>
    <property type="molecule type" value="Genomic_DNA"/>
</dbReference>
<dbReference type="CDD" id="cd00351">
    <property type="entry name" value="TS_Pyrimidine_HMase"/>
    <property type="match status" value="1"/>
</dbReference>
<dbReference type="PROSITE" id="PS00091">
    <property type="entry name" value="THYMIDYLATE_SYNTHASE"/>
    <property type="match status" value="1"/>
</dbReference>
<dbReference type="GO" id="GO:0005829">
    <property type="term" value="C:cytosol"/>
    <property type="evidence" value="ECO:0007669"/>
    <property type="project" value="TreeGrafter"/>
</dbReference>
<reference evidence="9" key="1">
    <citation type="submission" date="2022-06" db="EMBL/GenBank/DDBJ databases">
        <authorList>
            <consortium name="SYNGENTA / RWTH Aachen University"/>
        </authorList>
    </citation>
    <scope>NUCLEOTIDE SEQUENCE</scope>
</reference>
<evidence type="ECO:0000256" key="3">
    <source>
        <dbReference type="ARBA" id="ARBA00022603"/>
    </source>
</evidence>
<organism evidence="9 10">
    <name type="scientific">Phakopsora pachyrhizi</name>
    <name type="common">Asian soybean rust disease fungus</name>
    <dbReference type="NCBI Taxonomy" id="170000"/>
    <lineage>
        <taxon>Eukaryota</taxon>
        <taxon>Fungi</taxon>
        <taxon>Dikarya</taxon>
        <taxon>Basidiomycota</taxon>
        <taxon>Pucciniomycotina</taxon>
        <taxon>Pucciniomycetes</taxon>
        <taxon>Pucciniales</taxon>
        <taxon>Phakopsoraceae</taxon>
        <taxon>Phakopsora</taxon>
    </lineage>
</organism>
<dbReference type="InterPro" id="IPR045097">
    <property type="entry name" value="Thymidate_synth/dCMP_Mease"/>
</dbReference>
<dbReference type="EC" id="2.1.1.45" evidence="2"/>
<dbReference type="InterPro" id="IPR020940">
    <property type="entry name" value="Thymidylate_synthase_AS"/>
</dbReference>
<dbReference type="PRINTS" id="PR00108">
    <property type="entry name" value="THYMDSNTHASE"/>
</dbReference>
<protein>
    <recommendedName>
        <fullName evidence="2">thymidylate synthase</fullName>
        <ecNumber evidence="2">2.1.1.45</ecNumber>
    </recommendedName>
</protein>
<dbReference type="GO" id="GO:0005739">
    <property type="term" value="C:mitochondrion"/>
    <property type="evidence" value="ECO:0007669"/>
    <property type="project" value="TreeGrafter"/>
</dbReference>